<dbReference type="AlphaFoldDB" id="A0A4Y2H137"/>
<evidence type="ECO:0000256" key="1">
    <source>
        <dbReference type="SAM" id="MobiDB-lite"/>
    </source>
</evidence>
<keyword evidence="2" id="KW-0732">Signal</keyword>
<proteinExistence type="predicted"/>
<keyword evidence="4" id="KW-1185">Reference proteome</keyword>
<feature type="region of interest" description="Disordered" evidence="1">
    <location>
        <begin position="81"/>
        <end position="109"/>
    </location>
</feature>
<feature type="signal peptide" evidence="2">
    <location>
        <begin position="1"/>
        <end position="21"/>
    </location>
</feature>
<protein>
    <submittedName>
        <fullName evidence="3">Uncharacterized protein</fullName>
    </submittedName>
</protein>
<evidence type="ECO:0000313" key="4">
    <source>
        <dbReference type="Proteomes" id="UP000499080"/>
    </source>
</evidence>
<dbReference type="Proteomes" id="UP000499080">
    <property type="component" value="Unassembled WGS sequence"/>
</dbReference>
<name>A0A4Y2H137_ARAVE</name>
<feature type="compositionally biased region" description="Basic and acidic residues" evidence="1">
    <location>
        <begin position="88"/>
        <end position="99"/>
    </location>
</feature>
<organism evidence="3 4">
    <name type="scientific">Araneus ventricosus</name>
    <name type="common">Orbweaver spider</name>
    <name type="synonym">Epeira ventricosa</name>
    <dbReference type="NCBI Taxonomy" id="182803"/>
    <lineage>
        <taxon>Eukaryota</taxon>
        <taxon>Metazoa</taxon>
        <taxon>Ecdysozoa</taxon>
        <taxon>Arthropoda</taxon>
        <taxon>Chelicerata</taxon>
        <taxon>Arachnida</taxon>
        <taxon>Araneae</taxon>
        <taxon>Araneomorphae</taxon>
        <taxon>Entelegynae</taxon>
        <taxon>Araneoidea</taxon>
        <taxon>Araneidae</taxon>
        <taxon>Araneus</taxon>
    </lineage>
</organism>
<gene>
    <name evidence="3" type="ORF">AVEN_245573_1</name>
</gene>
<dbReference type="EMBL" id="BGPR01001709">
    <property type="protein sequence ID" value="GBM59972.1"/>
    <property type="molecule type" value="Genomic_DNA"/>
</dbReference>
<comment type="caution">
    <text evidence="3">The sequence shown here is derived from an EMBL/GenBank/DDBJ whole genome shotgun (WGS) entry which is preliminary data.</text>
</comment>
<sequence length="109" mass="12731">MQWLFWRRFTSSARWRYRLGLAELAASLLVQYPRVGVRRITSMTIAEEYFCESTQILIHGEAYIPESDVKFYHGDLPCGTHLNRKPRSHEPNLSEDARSTRSAVPRPIH</sequence>
<evidence type="ECO:0000313" key="3">
    <source>
        <dbReference type="EMBL" id="GBM59972.1"/>
    </source>
</evidence>
<reference evidence="3 4" key="1">
    <citation type="journal article" date="2019" name="Sci. Rep.">
        <title>Orb-weaving spider Araneus ventricosus genome elucidates the spidroin gene catalogue.</title>
        <authorList>
            <person name="Kono N."/>
            <person name="Nakamura H."/>
            <person name="Ohtoshi R."/>
            <person name="Moran D.A.P."/>
            <person name="Shinohara A."/>
            <person name="Yoshida Y."/>
            <person name="Fujiwara M."/>
            <person name="Mori M."/>
            <person name="Tomita M."/>
            <person name="Arakawa K."/>
        </authorList>
    </citation>
    <scope>NUCLEOTIDE SEQUENCE [LARGE SCALE GENOMIC DNA]</scope>
</reference>
<feature type="chain" id="PRO_5021421173" evidence="2">
    <location>
        <begin position="22"/>
        <end position="109"/>
    </location>
</feature>
<accession>A0A4Y2H137</accession>
<evidence type="ECO:0000256" key="2">
    <source>
        <dbReference type="SAM" id="SignalP"/>
    </source>
</evidence>